<dbReference type="Proteomes" id="UP000271162">
    <property type="component" value="Unassembled WGS sequence"/>
</dbReference>
<keyword evidence="3" id="KW-1185">Reference proteome</keyword>
<accession>A0A0N4XJH4</accession>
<evidence type="ECO:0000313" key="2">
    <source>
        <dbReference type="EMBL" id="VDL66266.1"/>
    </source>
</evidence>
<gene>
    <name evidence="2" type="ORF">NBR_LOCUS2677</name>
</gene>
<reference evidence="2 3" key="2">
    <citation type="submission" date="2018-11" db="EMBL/GenBank/DDBJ databases">
        <authorList>
            <consortium name="Pathogen Informatics"/>
        </authorList>
    </citation>
    <scope>NUCLEOTIDE SEQUENCE [LARGE SCALE GENOMIC DNA]</scope>
</reference>
<evidence type="ECO:0000256" key="1">
    <source>
        <dbReference type="SAM" id="MobiDB-lite"/>
    </source>
</evidence>
<dbReference type="WBParaSite" id="NBR_0000267601-mRNA-1">
    <property type="protein sequence ID" value="NBR_0000267601-mRNA-1"/>
    <property type="gene ID" value="NBR_0000267601"/>
</dbReference>
<dbReference type="AlphaFoldDB" id="A0A0N4XJH4"/>
<protein>
    <submittedName>
        <fullName evidence="2 4">Uncharacterized protein</fullName>
    </submittedName>
</protein>
<sequence length="76" mass="8272">MRDMAATTNSLISGALNSVNAGHWRGAPLRSTYPPMGTPPRTAIANSPSHKNHKIIGNHTIDGHITRSENWDRSVE</sequence>
<evidence type="ECO:0000313" key="4">
    <source>
        <dbReference type="WBParaSite" id="NBR_0000267601-mRNA-1"/>
    </source>
</evidence>
<evidence type="ECO:0000313" key="3">
    <source>
        <dbReference type="Proteomes" id="UP000271162"/>
    </source>
</evidence>
<organism evidence="4">
    <name type="scientific">Nippostrongylus brasiliensis</name>
    <name type="common">Rat hookworm</name>
    <dbReference type="NCBI Taxonomy" id="27835"/>
    <lineage>
        <taxon>Eukaryota</taxon>
        <taxon>Metazoa</taxon>
        <taxon>Ecdysozoa</taxon>
        <taxon>Nematoda</taxon>
        <taxon>Chromadorea</taxon>
        <taxon>Rhabditida</taxon>
        <taxon>Rhabditina</taxon>
        <taxon>Rhabditomorpha</taxon>
        <taxon>Strongyloidea</taxon>
        <taxon>Heligmosomidae</taxon>
        <taxon>Nippostrongylus</taxon>
    </lineage>
</organism>
<proteinExistence type="predicted"/>
<reference evidence="4" key="1">
    <citation type="submission" date="2017-02" db="UniProtKB">
        <authorList>
            <consortium name="WormBaseParasite"/>
        </authorList>
    </citation>
    <scope>IDENTIFICATION</scope>
</reference>
<dbReference type="EMBL" id="UYSL01003280">
    <property type="protein sequence ID" value="VDL66266.1"/>
    <property type="molecule type" value="Genomic_DNA"/>
</dbReference>
<feature type="region of interest" description="Disordered" evidence="1">
    <location>
        <begin position="30"/>
        <end position="61"/>
    </location>
</feature>
<name>A0A0N4XJH4_NIPBR</name>